<dbReference type="Proteomes" id="UP000249453">
    <property type="component" value="Unassembled WGS sequence"/>
</dbReference>
<gene>
    <name evidence="1" type="ORF">C7374_101670</name>
</gene>
<evidence type="ECO:0000313" key="2">
    <source>
        <dbReference type="Proteomes" id="UP000249453"/>
    </source>
</evidence>
<name>A0A364K041_9HYPH</name>
<proteinExistence type="predicted"/>
<protein>
    <recommendedName>
        <fullName evidence="3">DUF2267 domain-containing protein</fullName>
    </recommendedName>
</protein>
<dbReference type="EMBL" id="QLMK01000001">
    <property type="protein sequence ID" value="RAK34336.1"/>
    <property type="molecule type" value="Genomic_DNA"/>
</dbReference>
<dbReference type="OrthoDB" id="7907231at2"/>
<dbReference type="AlphaFoldDB" id="A0A364K041"/>
<accession>A0A364K041</accession>
<comment type="caution">
    <text evidence="1">The sequence shown here is derived from an EMBL/GenBank/DDBJ whole genome shotgun (WGS) entry which is preliminary data.</text>
</comment>
<keyword evidence="2" id="KW-1185">Reference proteome</keyword>
<evidence type="ECO:0000313" key="1">
    <source>
        <dbReference type="EMBL" id="RAK34336.1"/>
    </source>
</evidence>
<reference evidence="1 2" key="1">
    <citation type="submission" date="2018-06" db="EMBL/GenBank/DDBJ databases">
        <title>Genomic Encyclopedia of Type Strains, Phase IV (KMG-IV): sequencing the most valuable type-strain genomes for metagenomic binning, comparative biology and taxonomic classification.</title>
        <authorList>
            <person name="Goeker M."/>
        </authorList>
    </citation>
    <scope>NUCLEOTIDE SEQUENCE [LARGE SCALE GENOMIC DNA]</scope>
    <source>
        <strain evidence="1 2">DSM 26720</strain>
    </source>
</reference>
<dbReference type="RefSeq" id="WP_111574160.1">
    <property type="nucleotide sequence ID" value="NZ_JBHEEY010000001.1"/>
</dbReference>
<sequence length="120" mass="12223">MEELIARITSNVGIDAATAQKAVGMILAFLQQEGPADKVQQLLAALPGAEDTLSQTQNNGILSAMGGGVAGLGSQLMAAGLGMGEISGVAKETIRFAKERAGDEPIDELIGSIPGLSQFI</sequence>
<organism evidence="1 2">
    <name type="scientific">Falsochrobactrum ovis</name>
    <dbReference type="NCBI Taxonomy" id="1293442"/>
    <lineage>
        <taxon>Bacteria</taxon>
        <taxon>Pseudomonadati</taxon>
        <taxon>Pseudomonadota</taxon>
        <taxon>Alphaproteobacteria</taxon>
        <taxon>Hyphomicrobiales</taxon>
        <taxon>Brucellaceae</taxon>
        <taxon>Falsochrobactrum</taxon>
    </lineage>
</organism>
<evidence type="ECO:0008006" key="3">
    <source>
        <dbReference type="Google" id="ProtNLM"/>
    </source>
</evidence>